<dbReference type="EMBL" id="UINC01009509">
    <property type="protein sequence ID" value="SVA42639.1"/>
    <property type="molecule type" value="Genomic_DNA"/>
</dbReference>
<sequence>MQRRLKWAEGEHAAVESHPPPQLAGHCRMYGSGHRHADARICGNRLAPGKRQVRVEYDPGNLRLALSALGLLTLLSIPVVEKRAEFVSSWIPESLSDKISSSLKLTKRPESRQARRRLRRR</sequence>
<proteinExistence type="predicted"/>
<name>A0A381VQR9_9ZZZZ</name>
<protein>
    <submittedName>
        <fullName evidence="2">Uncharacterized protein</fullName>
    </submittedName>
</protein>
<accession>A0A381VQR9</accession>
<feature type="region of interest" description="Disordered" evidence="1">
    <location>
        <begin position="101"/>
        <end position="121"/>
    </location>
</feature>
<evidence type="ECO:0000256" key="1">
    <source>
        <dbReference type="SAM" id="MobiDB-lite"/>
    </source>
</evidence>
<reference evidence="2" key="1">
    <citation type="submission" date="2018-05" db="EMBL/GenBank/DDBJ databases">
        <authorList>
            <person name="Lanie J.A."/>
            <person name="Ng W.-L."/>
            <person name="Kazmierczak K.M."/>
            <person name="Andrzejewski T.M."/>
            <person name="Davidsen T.M."/>
            <person name="Wayne K.J."/>
            <person name="Tettelin H."/>
            <person name="Glass J.I."/>
            <person name="Rusch D."/>
            <person name="Podicherti R."/>
            <person name="Tsui H.-C.T."/>
            <person name="Winkler M.E."/>
        </authorList>
    </citation>
    <scope>NUCLEOTIDE SEQUENCE</scope>
</reference>
<feature type="region of interest" description="Disordered" evidence="1">
    <location>
        <begin position="1"/>
        <end position="21"/>
    </location>
</feature>
<evidence type="ECO:0000313" key="2">
    <source>
        <dbReference type="EMBL" id="SVA42639.1"/>
    </source>
</evidence>
<organism evidence="2">
    <name type="scientific">marine metagenome</name>
    <dbReference type="NCBI Taxonomy" id="408172"/>
    <lineage>
        <taxon>unclassified sequences</taxon>
        <taxon>metagenomes</taxon>
        <taxon>ecological metagenomes</taxon>
    </lineage>
</organism>
<gene>
    <name evidence="2" type="ORF">METZ01_LOCUS95493</name>
</gene>
<feature type="compositionally biased region" description="Basic and acidic residues" evidence="1">
    <location>
        <begin position="1"/>
        <end position="15"/>
    </location>
</feature>
<dbReference type="AlphaFoldDB" id="A0A381VQR9"/>